<dbReference type="EMBL" id="CP120733">
    <property type="protein sequence ID" value="WFD10698.1"/>
    <property type="molecule type" value="Genomic_DNA"/>
</dbReference>
<feature type="transmembrane region" description="Helical" evidence="3">
    <location>
        <begin position="60"/>
        <end position="76"/>
    </location>
</feature>
<keyword evidence="3" id="KW-0812">Transmembrane</keyword>
<feature type="coiled-coil region" evidence="1">
    <location>
        <begin position="167"/>
        <end position="222"/>
    </location>
</feature>
<keyword evidence="5" id="KW-1185">Reference proteome</keyword>
<evidence type="ECO:0000256" key="1">
    <source>
        <dbReference type="SAM" id="Coils"/>
    </source>
</evidence>
<feature type="transmembrane region" description="Helical" evidence="3">
    <location>
        <begin position="140"/>
        <end position="157"/>
    </location>
</feature>
<name>A0ABY8ECP4_9FIRM</name>
<sequence length="512" mass="57776">MAKIYKDKIYITLKKLRNKIWINNIIGCLIDSLLIYSLIILGFTIIIHVIPIVYFIKKSIIIGAILLGVGIIRGIIKRPSIKNTALIGDKMGLKDRLITYIEYKNNDDSIINLFKDDLKEMLDSFNVIKNYKIHIKFKRIIISLLVIVLSLGIYFVPSNNKDIAIEKQNINDDIKQEAQKVADIKKEIKENIDKENLDKKDKEILLSTLDNLEKKLNKADDYNQGSVDINNAQSELNEINESYMNDVSSVFEGVKQGNNSIETAIDSRNIDRIKQALMDEKFTQEEKDKMIDNIEKIQNSTNSEALNKIKDCLKKGDSSGKDIADILNKDKKKLKIAKKADMKLESMKERMISKEGEGFKSFGDKKGSDFANGDNDELDNGENGFENPNEMAMGNAANKKMANSNGVGGNVDSSSDSNKQSQEGHIKRNEESTRLKDNGNEISSVSGVTGEDGIINNKYSDNVSEIKGDYKSLDSIEKEFSKEGMDYIFKQDIPLEDRDLVTDYFKRLNGGD</sequence>
<protein>
    <submittedName>
        <fullName evidence="4">Uncharacterized protein</fullName>
    </submittedName>
</protein>
<feature type="compositionally biased region" description="Basic and acidic residues" evidence="2">
    <location>
        <begin position="422"/>
        <end position="439"/>
    </location>
</feature>
<accession>A0ABY8ECP4</accession>
<keyword evidence="3" id="KW-1133">Transmembrane helix</keyword>
<evidence type="ECO:0000256" key="2">
    <source>
        <dbReference type="SAM" id="MobiDB-lite"/>
    </source>
</evidence>
<keyword evidence="3" id="KW-0472">Membrane</keyword>
<keyword evidence="1" id="KW-0175">Coiled coil</keyword>
<proteinExistence type="predicted"/>
<dbReference type="RefSeq" id="WP_277732665.1">
    <property type="nucleotide sequence ID" value="NZ_CP120733.1"/>
</dbReference>
<evidence type="ECO:0000313" key="5">
    <source>
        <dbReference type="Proteomes" id="UP001222800"/>
    </source>
</evidence>
<reference evidence="4 5" key="1">
    <citation type="submission" date="2023-03" db="EMBL/GenBank/DDBJ databases">
        <title>Complete genome sequence of Tepidibacter sp. SWIR-1, isolated from a deep-sea hydrothermal vent.</title>
        <authorList>
            <person name="Li X."/>
        </authorList>
    </citation>
    <scope>NUCLEOTIDE SEQUENCE [LARGE SCALE GENOMIC DNA]</scope>
    <source>
        <strain evidence="4 5">SWIR-1</strain>
    </source>
</reference>
<feature type="region of interest" description="Disordered" evidence="2">
    <location>
        <begin position="355"/>
        <end position="456"/>
    </location>
</feature>
<feature type="compositionally biased region" description="Basic and acidic residues" evidence="2">
    <location>
        <begin position="355"/>
        <end position="368"/>
    </location>
</feature>
<gene>
    <name evidence="4" type="ORF">P4S50_01095</name>
</gene>
<evidence type="ECO:0000313" key="4">
    <source>
        <dbReference type="EMBL" id="WFD10698.1"/>
    </source>
</evidence>
<dbReference type="Proteomes" id="UP001222800">
    <property type="component" value="Chromosome"/>
</dbReference>
<organism evidence="4 5">
    <name type="scientific">Tepidibacter hydrothermalis</name>
    <dbReference type="NCBI Taxonomy" id="3036126"/>
    <lineage>
        <taxon>Bacteria</taxon>
        <taxon>Bacillati</taxon>
        <taxon>Bacillota</taxon>
        <taxon>Clostridia</taxon>
        <taxon>Peptostreptococcales</taxon>
        <taxon>Peptostreptococcaceae</taxon>
        <taxon>Tepidibacter</taxon>
    </lineage>
</organism>
<feature type="compositionally biased region" description="Low complexity" evidence="2">
    <location>
        <begin position="381"/>
        <end position="418"/>
    </location>
</feature>
<feature type="transmembrane region" description="Helical" evidence="3">
    <location>
        <begin position="21"/>
        <end position="54"/>
    </location>
</feature>
<evidence type="ECO:0000256" key="3">
    <source>
        <dbReference type="SAM" id="Phobius"/>
    </source>
</evidence>